<feature type="region of interest" description="Disordered" evidence="6">
    <location>
        <begin position="382"/>
        <end position="468"/>
    </location>
</feature>
<evidence type="ECO:0000259" key="7">
    <source>
        <dbReference type="PROSITE" id="PS50114"/>
    </source>
</evidence>
<feature type="compositionally biased region" description="Basic and acidic residues" evidence="6">
    <location>
        <begin position="296"/>
        <end position="308"/>
    </location>
</feature>
<dbReference type="PANTHER" id="PTHR45658">
    <property type="entry name" value="GATA TRANSCRIPTION FACTOR"/>
    <property type="match status" value="1"/>
</dbReference>
<dbReference type="Pfam" id="PF00320">
    <property type="entry name" value="GATA"/>
    <property type="match status" value="1"/>
</dbReference>
<dbReference type="CDD" id="cd00202">
    <property type="entry name" value="ZnF_GATA"/>
    <property type="match status" value="1"/>
</dbReference>
<name>A0A1T3C5G9_9HYPO</name>
<dbReference type="EMBL" id="LVVK01000023">
    <property type="protein sequence ID" value="OPB36289.1"/>
    <property type="molecule type" value="Genomic_DNA"/>
</dbReference>
<dbReference type="SMART" id="SM00401">
    <property type="entry name" value="ZnF_GATA"/>
    <property type="match status" value="1"/>
</dbReference>
<feature type="region of interest" description="Disordered" evidence="6">
    <location>
        <begin position="165"/>
        <end position="218"/>
    </location>
</feature>
<dbReference type="GO" id="GO:0008270">
    <property type="term" value="F:zinc ion binding"/>
    <property type="evidence" value="ECO:0007669"/>
    <property type="project" value="UniProtKB-KW"/>
</dbReference>
<feature type="region of interest" description="Disordered" evidence="6">
    <location>
        <begin position="292"/>
        <end position="363"/>
    </location>
</feature>
<protein>
    <recommendedName>
        <fullName evidence="7">GATA-type domain-containing protein</fullName>
    </recommendedName>
</protein>
<feature type="compositionally biased region" description="Polar residues" evidence="6">
    <location>
        <begin position="601"/>
        <end position="615"/>
    </location>
</feature>
<feature type="compositionally biased region" description="Basic and acidic residues" evidence="6">
    <location>
        <begin position="547"/>
        <end position="556"/>
    </location>
</feature>
<dbReference type="SUPFAM" id="SSF57716">
    <property type="entry name" value="Glucocorticoid receptor-like (DNA-binding domain)"/>
    <property type="match status" value="1"/>
</dbReference>
<evidence type="ECO:0000256" key="4">
    <source>
        <dbReference type="PROSITE-ProRule" id="PRU00094"/>
    </source>
</evidence>
<feature type="compositionally biased region" description="Basic and acidic residues" evidence="6">
    <location>
        <begin position="386"/>
        <end position="397"/>
    </location>
</feature>
<evidence type="ECO:0000313" key="9">
    <source>
        <dbReference type="Proteomes" id="UP000191004"/>
    </source>
</evidence>
<feature type="domain" description="GATA-type" evidence="7">
    <location>
        <begin position="995"/>
        <end position="1026"/>
    </location>
</feature>
<keyword evidence="5" id="KW-0175">Coiled coil</keyword>
<feature type="compositionally biased region" description="Basic and acidic residues" evidence="6">
    <location>
        <begin position="942"/>
        <end position="961"/>
    </location>
</feature>
<feature type="region of interest" description="Disordered" evidence="6">
    <location>
        <begin position="940"/>
        <end position="977"/>
    </location>
</feature>
<feature type="region of interest" description="Disordered" evidence="6">
    <location>
        <begin position="542"/>
        <end position="561"/>
    </location>
</feature>
<organism evidence="8 9">
    <name type="scientific">Trichoderma guizhouense</name>
    <dbReference type="NCBI Taxonomy" id="1491466"/>
    <lineage>
        <taxon>Eukaryota</taxon>
        <taxon>Fungi</taxon>
        <taxon>Dikarya</taxon>
        <taxon>Ascomycota</taxon>
        <taxon>Pezizomycotina</taxon>
        <taxon>Sordariomycetes</taxon>
        <taxon>Hypocreomycetidae</taxon>
        <taxon>Hypocreales</taxon>
        <taxon>Hypocreaceae</taxon>
        <taxon>Trichoderma</taxon>
    </lineage>
</organism>
<dbReference type="InterPro" id="IPR013088">
    <property type="entry name" value="Znf_NHR/GATA"/>
</dbReference>
<dbReference type="Proteomes" id="UP000191004">
    <property type="component" value="Unassembled WGS sequence"/>
</dbReference>
<feature type="coiled-coil region" evidence="5">
    <location>
        <begin position="1073"/>
        <end position="1106"/>
    </location>
</feature>
<feature type="region of interest" description="Disordered" evidence="6">
    <location>
        <begin position="484"/>
        <end position="531"/>
    </location>
</feature>
<proteinExistence type="predicted"/>
<dbReference type="OrthoDB" id="4899518at2759"/>
<dbReference type="PROSITE" id="PS50114">
    <property type="entry name" value="GATA_ZN_FINGER_2"/>
    <property type="match status" value="1"/>
</dbReference>
<keyword evidence="9" id="KW-1185">Reference proteome</keyword>
<dbReference type="InterPro" id="IPR051140">
    <property type="entry name" value="GATA_TF"/>
</dbReference>
<dbReference type="AlphaFoldDB" id="A0A1T3C5G9"/>
<gene>
    <name evidence="8" type="ORF">A0O28_0053680</name>
</gene>
<feature type="compositionally biased region" description="Acidic residues" evidence="6">
    <location>
        <begin position="962"/>
        <end position="972"/>
    </location>
</feature>
<feature type="compositionally biased region" description="Basic and acidic residues" evidence="6">
    <location>
        <begin position="443"/>
        <end position="460"/>
    </location>
</feature>
<reference evidence="8 9" key="1">
    <citation type="submission" date="2016-04" db="EMBL/GenBank/DDBJ databases">
        <title>Multiple horizontal gene transfer events from other fungi enriched the ability of the initially mycotrophic fungus Trichoderma (Ascomycota) to feed on dead plant biomass.</title>
        <authorList>
            <person name="Atanasova L."/>
            <person name="Chenthamara K."/>
            <person name="Zhang J."/>
            <person name="Grujic M."/>
            <person name="Henrissat B."/>
            <person name="Kuo A."/>
            <person name="Aertz A."/>
            <person name="Salamov A."/>
            <person name="Lipzen A."/>
            <person name="Labutti K."/>
            <person name="Barry K."/>
            <person name="Miao Y."/>
            <person name="Rahimi M.J."/>
            <person name="Shen Q."/>
            <person name="Grigoriev I.V."/>
            <person name="Kubicek C.P."/>
            <person name="Druzhinina I.S."/>
        </authorList>
    </citation>
    <scope>NUCLEOTIDE SEQUENCE [LARGE SCALE GENOMIC DNA]</scope>
    <source>
        <strain evidence="8 9">NJAU 4742</strain>
    </source>
</reference>
<dbReference type="PROSITE" id="PS00344">
    <property type="entry name" value="GATA_ZN_FINGER_1"/>
    <property type="match status" value="1"/>
</dbReference>
<feature type="compositionally biased region" description="Polar residues" evidence="6">
    <location>
        <begin position="498"/>
        <end position="511"/>
    </location>
</feature>
<accession>A0A1T3C5G9</accession>
<keyword evidence="3" id="KW-0862">Zinc</keyword>
<sequence length="1115" mass="126284">MSRRRQYIKYREEHSKKLAHGLLDEPGEGENATTIASSIPKKLKDEENAAIFTKMDALLDNMSEISGTSYANSNAGTNELRVPSIPKDQESFEKHVTTIHGQNFESVDLQAVLNLCRVPSDTNTVGTCPFCFDYEIKSDKSYQSHIGDHLERLALFVLPKTLYDDDSDDDDNNDEDGEGDNNDDGVDSDIEMRLMKDDEYSNDLEESRGGDGGENEELDEEKMRARMDYQMQLELLEQDNKKRLEMARRQAMRSGTRSIRNNLTGEELDEDTMQPLHALQDYNMQLALLEQQARQEQSKMEGTSRDGQPDIPAGFDGQPSPGTSPQAMGSGASPNPEEQMNNSSIHDSWENEEPDEGNTESTHPLMDYNMQLELLEQANKKRLMRARQEQSELEGIHQDSQSGPAGSNDGQPFPDTSPQETRSESSPTFGEIDRKMSRMNNSDIHDSRKDEELNKGKTESTHPLMDYMPQLELLEQANKKRLMMARQEQSEMGKFSRDSQPSTPARSNNGQAFPDISPIATKSGASLNPDEQMKRGISQMDNSSIHDSWDNEKLDEGNTTYGNHALQDYQMQLMQLERENKKRFVMVRQEQSEMEGIPRDSQPSTPSGPNGQPSPDISPMAAKSGASGPSPNLKDRIRRIISHMDGFDASSFIPDDGQSLESPAMGFLGSNQVNISMPPHLYKGTDEGNMGRAQMNSTNLPGKKVSFAKGEDGQGLDADISSHDRLPPPSDTSASSLKRYGSLSTFHGEGPIETSPISAPRAITPPGSDTIVLRPLDYSEDGDAAEEQRRLEEQSRELKELKRKGDILAEKHINMKIEYRRLKEEDGADAAEKMRRLERELDDETELRYLQKQLDAIKEREANAKIWRLVERESDIVVEKRINKEAEYRRLKEEDSADAAERIRIRELDATQKREAGAIEKRIMKEPELRSLIEEEYAAEASDGKRRLEGDFREDGENSKEEDQDVPMDWDSIEPPFTDGVMEVEKRRSSAALPKRCHSCNRIDTPLWRRGPDGERNLCNACALHYDRKRLLEARLLGPKPEERDAADAAERIRIVSDMFRDDAGSSSLREQLDAIEREARVEFEKRKEKEKRLKLAEEFAELKRLDDEEYRDDV</sequence>
<feature type="region of interest" description="Disordered" evidence="6">
    <location>
        <begin position="690"/>
        <end position="793"/>
    </location>
</feature>
<feature type="compositionally biased region" description="Polar residues" evidence="6">
    <location>
        <begin position="320"/>
        <end position="346"/>
    </location>
</feature>
<feature type="compositionally biased region" description="Basic and acidic residues" evidence="6">
    <location>
        <begin position="190"/>
        <end position="211"/>
    </location>
</feature>
<evidence type="ECO:0000256" key="2">
    <source>
        <dbReference type="ARBA" id="ARBA00022771"/>
    </source>
</evidence>
<feature type="compositionally biased region" description="Polar residues" evidence="6">
    <location>
        <begin position="398"/>
        <end position="428"/>
    </location>
</feature>
<evidence type="ECO:0000256" key="1">
    <source>
        <dbReference type="ARBA" id="ARBA00022723"/>
    </source>
</evidence>
<dbReference type="InterPro" id="IPR000679">
    <property type="entry name" value="Znf_GATA"/>
</dbReference>
<dbReference type="Gene3D" id="3.30.50.10">
    <property type="entry name" value="Erythroid Transcription Factor GATA-1, subunit A"/>
    <property type="match status" value="1"/>
</dbReference>
<feature type="compositionally biased region" description="Acidic residues" evidence="6">
    <location>
        <begin position="165"/>
        <end position="189"/>
    </location>
</feature>
<dbReference type="GO" id="GO:0006355">
    <property type="term" value="P:regulation of DNA-templated transcription"/>
    <property type="evidence" value="ECO:0007669"/>
    <property type="project" value="InterPro"/>
</dbReference>
<evidence type="ECO:0000313" key="8">
    <source>
        <dbReference type="EMBL" id="OPB36289.1"/>
    </source>
</evidence>
<evidence type="ECO:0000256" key="6">
    <source>
        <dbReference type="SAM" id="MobiDB-lite"/>
    </source>
</evidence>
<evidence type="ECO:0000256" key="5">
    <source>
        <dbReference type="SAM" id="Coils"/>
    </source>
</evidence>
<feature type="compositionally biased region" description="Basic and acidic residues" evidence="6">
    <location>
        <begin position="488"/>
        <end position="497"/>
    </location>
</feature>
<keyword evidence="2 4" id="KW-0863">Zinc-finger</keyword>
<dbReference type="GO" id="GO:0043565">
    <property type="term" value="F:sequence-specific DNA binding"/>
    <property type="evidence" value="ECO:0007669"/>
    <property type="project" value="InterPro"/>
</dbReference>
<feature type="region of interest" description="Disordered" evidence="6">
    <location>
        <begin position="589"/>
        <end position="633"/>
    </location>
</feature>
<comment type="caution">
    <text evidence="8">The sequence shown here is derived from an EMBL/GenBank/DDBJ whole genome shotgun (WGS) entry which is preliminary data.</text>
</comment>
<evidence type="ECO:0000256" key="3">
    <source>
        <dbReference type="ARBA" id="ARBA00022833"/>
    </source>
</evidence>
<keyword evidence="1" id="KW-0479">Metal-binding</keyword>